<evidence type="ECO:0000313" key="4">
    <source>
        <dbReference type="Proteomes" id="UP001610446"/>
    </source>
</evidence>
<gene>
    <name evidence="3" type="ORF">BJY01DRAFT_251439</name>
</gene>
<comment type="caution">
    <text evidence="3">The sequence shown here is derived from an EMBL/GenBank/DDBJ whole genome shotgun (WGS) entry which is preliminary data.</text>
</comment>
<proteinExistence type="predicted"/>
<keyword evidence="4" id="KW-1185">Reference proteome</keyword>
<evidence type="ECO:0000313" key="3">
    <source>
        <dbReference type="EMBL" id="KAL2837480.1"/>
    </source>
</evidence>
<accession>A0ABR4JBU8</accession>
<reference evidence="3 4" key="1">
    <citation type="submission" date="2024-07" db="EMBL/GenBank/DDBJ databases">
        <title>Section-level genome sequencing and comparative genomics of Aspergillus sections Usti and Cavernicolus.</title>
        <authorList>
            <consortium name="Lawrence Berkeley National Laboratory"/>
            <person name="Nybo J.L."/>
            <person name="Vesth T.C."/>
            <person name="Theobald S."/>
            <person name="Frisvad J.C."/>
            <person name="Larsen T.O."/>
            <person name="Kjaerboelling I."/>
            <person name="Rothschild-Mancinelli K."/>
            <person name="Lyhne E.K."/>
            <person name="Kogle M.E."/>
            <person name="Barry K."/>
            <person name="Clum A."/>
            <person name="Na H."/>
            <person name="Ledsgaard L."/>
            <person name="Lin J."/>
            <person name="Lipzen A."/>
            <person name="Kuo A."/>
            <person name="Riley R."/>
            <person name="Mondo S."/>
            <person name="Labutti K."/>
            <person name="Haridas S."/>
            <person name="Pangalinan J."/>
            <person name="Salamov A.A."/>
            <person name="Simmons B.A."/>
            <person name="Magnuson J.K."/>
            <person name="Chen J."/>
            <person name="Drula E."/>
            <person name="Henrissat B."/>
            <person name="Wiebenga A."/>
            <person name="Lubbers R.J."/>
            <person name="Gomes A.C."/>
            <person name="Makela M.R."/>
            <person name="Stajich J."/>
            <person name="Grigoriev I.V."/>
            <person name="Mortensen U.H."/>
            <person name="De Vries R.P."/>
            <person name="Baker S.E."/>
            <person name="Andersen M.R."/>
        </authorList>
    </citation>
    <scope>NUCLEOTIDE SEQUENCE [LARGE SCALE GENOMIC DNA]</scope>
    <source>
        <strain evidence="3 4">CBS 123904</strain>
    </source>
</reference>
<organism evidence="3 4">
    <name type="scientific">Aspergillus pseudoustus</name>
    <dbReference type="NCBI Taxonomy" id="1810923"/>
    <lineage>
        <taxon>Eukaryota</taxon>
        <taxon>Fungi</taxon>
        <taxon>Dikarya</taxon>
        <taxon>Ascomycota</taxon>
        <taxon>Pezizomycotina</taxon>
        <taxon>Eurotiomycetes</taxon>
        <taxon>Eurotiomycetidae</taxon>
        <taxon>Eurotiales</taxon>
        <taxon>Aspergillaceae</taxon>
        <taxon>Aspergillus</taxon>
        <taxon>Aspergillus subgen. Nidulantes</taxon>
    </lineage>
</organism>
<evidence type="ECO:0008006" key="5">
    <source>
        <dbReference type="Google" id="ProtNLM"/>
    </source>
</evidence>
<sequence length="134" mass="14518">MRSTLSSAIAAVIILVTLSAATPLALNKDSITDLTSNDALAKRIYLIPWSAREGEAEEGGSIDDESLDKRIFPTPWGAREDEAEEEGFNENGSLGARIFPTLSTERDDKAGEAPSDGESLGKRIIPSPWWFPRA</sequence>
<evidence type="ECO:0000256" key="2">
    <source>
        <dbReference type="SAM" id="SignalP"/>
    </source>
</evidence>
<name>A0ABR4JBU8_9EURO</name>
<feature type="chain" id="PRO_5047208508" description="Secreted RxLR effector peptide protein" evidence="2">
    <location>
        <begin position="22"/>
        <end position="134"/>
    </location>
</feature>
<feature type="region of interest" description="Disordered" evidence="1">
    <location>
        <begin position="100"/>
        <end position="134"/>
    </location>
</feature>
<keyword evidence="2" id="KW-0732">Signal</keyword>
<protein>
    <recommendedName>
        <fullName evidence="5">Secreted RxLR effector peptide protein</fullName>
    </recommendedName>
</protein>
<feature type="signal peptide" evidence="2">
    <location>
        <begin position="1"/>
        <end position="21"/>
    </location>
</feature>
<evidence type="ECO:0000256" key="1">
    <source>
        <dbReference type="SAM" id="MobiDB-lite"/>
    </source>
</evidence>
<dbReference type="EMBL" id="JBFXLU010000160">
    <property type="protein sequence ID" value="KAL2837480.1"/>
    <property type="molecule type" value="Genomic_DNA"/>
</dbReference>
<dbReference type="Proteomes" id="UP001610446">
    <property type="component" value="Unassembled WGS sequence"/>
</dbReference>